<dbReference type="GeneID" id="20319082"/>
<dbReference type="KEGG" id="ovi:T265_04900"/>
<keyword evidence="3" id="KW-1185">Reference proteome</keyword>
<proteinExistence type="predicted"/>
<gene>
    <name evidence="2" type="ORF">T265_04900</name>
</gene>
<evidence type="ECO:0000313" key="3">
    <source>
        <dbReference type="Proteomes" id="UP000054324"/>
    </source>
</evidence>
<accession>A0A075AFZ6</accession>
<dbReference type="EMBL" id="KL596704">
    <property type="protein sequence ID" value="KER28224.1"/>
    <property type="molecule type" value="Genomic_DNA"/>
</dbReference>
<name>A0A075AFZ6_OPIVI</name>
<protein>
    <submittedName>
        <fullName evidence="2">Uncharacterized protein</fullName>
    </submittedName>
</protein>
<dbReference type="CTD" id="20319082"/>
<evidence type="ECO:0000256" key="1">
    <source>
        <dbReference type="SAM" id="MobiDB-lite"/>
    </source>
</evidence>
<sequence length="116" mass="13066">MLVFRGACSQEEAVGPPVWNEGNLCIIWRKRKSRRASERATKRMDERMDAQMEKHLRGQGYLRLNNRMIAGKRSSVPWRIVTIQKAECDGGGGGGGGFGASTTTGRRMRKQKRIDD</sequence>
<dbReference type="RefSeq" id="XP_009168024.1">
    <property type="nucleotide sequence ID" value="XM_009169760.1"/>
</dbReference>
<feature type="compositionally biased region" description="Basic residues" evidence="1">
    <location>
        <begin position="106"/>
        <end position="116"/>
    </location>
</feature>
<reference evidence="2 3" key="1">
    <citation type="submission" date="2013-11" db="EMBL/GenBank/DDBJ databases">
        <title>Opisthorchis viverrini - life in the bile duct.</title>
        <authorList>
            <person name="Young N.D."/>
            <person name="Nagarajan N."/>
            <person name="Lin S.J."/>
            <person name="Korhonen P.K."/>
            <person name="Jex A.R."/>
            <person name="Hall R.S."/>
            <person name="Safavi-Hemami H."/>
            <person name="Kaewkong W."/>
            <person name="Bertrand D."/>
            <person name="Gao S."/>
            <person name="Seet Q."/>
            <person name="Wongkham S."/>
            <person name="Teh B.T."/>
            <person name="Wongkham C."/>
            <person name="Intapan P.M."/>
            <person name="Maleewong W."/>
            <person name="Yang X."/>
            <person name="Hu M."/>
            <person name="Wang Z."/>
            <person name="Hofmann A."/>
            <person name="Sternberg P.W."/>
            <person name="Tan P."/>
            <person name="Wang J."/>
            <person name="Gasser R.B."/>
        </authorList>
    </citation>
    <scope>NUCLEOTIDE SEQUENCE [LARGE SCALE GENOMIC DNA]</scope>
</reference>
<dbReference type="AlphaFoldDB" id="A0A075AFZ6"/>
<dbReference type="Proteomes" id="UP000054324">
    <property type="component" value="Unassembled WGS sequence"/>
</dbReference>
<evidence type="ECO:0000313" key="2">
    <source>
        <dbReference type="EMBL" id="KER28224.1"/>
    </source>
</evidence>
<organism evidence="2 3">
    <name type="scientific">Opisthorchis viverrini</name>
    <name type="common">Southeast Asian liver fluke</name>
    <dbReference type="NCBI Taxonomy" id="6198"/>
    <lineage>
        <taxon>Eukaryota</taxon>
        <taxon>Metazoa</taxon>
        <taxon>Spiralia</taxon>
        <taxon>Lophotrochozoa</taxon>
        <taxon>Platyhelminthes</taxon>
        <taxon>Trematoda</taxon>
        <taxon>Digenea</taxon>
        <taxon>Opisthorchiida</taxon>
        <taxon>Opisthorchiata</taxon>
        <taxon>Opisthorchiidae</taxon>
        <taxon>Opisthorchis</taxon>
    </lineage>
</organism>
<feature type="region of interest" description="Disordered" evidence="1">
    <location>
        <begin position="91"/>
        <end position="116"/>
    </location>
</feature>